<proteinExistence type="predicted"/>
<keyword evidence="1" id="KW-0929">Antimicrobial</keyword>
<reference evidence="5 6" key="1">
    <citation type="submission" date="2023-04" db="EMBL/GenBank/DDBJ databases">
        <title>Genome of Basidiobolus ranarum AG-B5.</title>
        <authorList>
            <person name="Stajich J.E."/>
            <person name="Carter-House D."/>
            <person name="Gryganskyi A."/>
        </authorList>
    </citation>
    <scope>NUCLEOTIDE SEQUENCE [LARGE SCALE GENOMIC DNA]</scope>
    <source>
        <strain evidence="5 6">AG-B5</strain>
    </source>
</reference>
<dbReference type="Pfam" id="PF00959">
    <property type="entry name" value="Phage_lysozyme"/>
    <property type="match status" value="1"/>
</dbReference>
<dbReference type="InterPro" id="IPR023346">
    <property type="entry name" value="Lysozyme-like_dom_sf"/>
</dbReference>
<dbReference type="CDD" id="cd00737">
    <property type="entry name" value="lyz_endolysin_autolysin"/>
    <property type="match status" value="1"/>
</dbReference>
<evidence type="ECO:0000313" key="6">
    <source>
        <dbReference type="Proteomes" id="UP001479436"/>
    </source>
</evidence>
<keyword evidence="2" id="KW-0081">Bacteriolytic enzyme</keyword>
<feature type="chain" id="PRO_5045791073" description="Lysozyme" evidence="4">
    <location>
        <begin position="30"/>
        <end position="170"/>
    </location>
</feature>
<evidence type="ECO:0000256" key="2">
    <source>
        <dbReference type="ARBA" id="ARBA00022638"/>
    </source>
</evidence>
<organism evidence="5 6">
    <name type="scientific">Basidiobolus ranarum</name>
    <dbReference type="NCBI Taxonomy" id="34480"/>
    <lineage>
        <taxon>Eukaryota</taxon>
        <taxon>Fungi</taxon>
        <taxon>Fungi incertae sedis</taxon>
        <taxon>Zoopagomycota</taxon>
        <taxon>Entomophthoromycotina</taxon>
        <taxon>Basidiobolomycetes</taxon>
        <taxon>Basidiobolales</taxon>
        <taxon>Basidiobolaceae</taxon>
        <taxon>Basidiobolus</taxon>
    </lineage>
</organism>
<dbReference type="InterPro" id="IPR023347">
    <property type="entry name" value="Lysozyme_dom_sf"/>
</dbReference>
<evidence type="ECO:0000256" key="1">
    <source>
        <dbReference type="ARBA" id="ARBA00022529"/>
    </source>
</evidence>
<evidence type="ECO:0000256" key="4">
    <source>
        <dbReference type="SAM" id="SignalP"/>
    </source>
</evidence>
<dbReference type="InterPro" id="IPR033907">
    <property type="entry name" value="Endolysin_autolysin"/>
</dbReference>
<keyword evidence="3" id="KW-1035">Host cytoplasm</keyword>
<evidence type="ECO:0000313" key="5">
    <source>
        <dbReference type="EMBL" id="KAK9739465.1"/>
    </source>
</evidence>
<gene>
    <name evidence="5" type="ORF">K7432_018381</name>
</gene>
<dbReference type="Gene3D" id="1.10.530.40">
    <property type="match status" value="1"/>
</dbReference>
<dbReference type="InterPro" id="IPR051018">
    <property type="entry name" value="Bacteriophage_GH24"/>
</dbReference>
<evidence type="ECO:0000256" key="3">
    <source>
        <dbReference type="ARBA" id="ARBA00023200"/>
    </source>
</evidence>
<evidence type="ECO:0008006" key="7">
    <source>
        <dbReference type="Google" id="ProtNLM"/>
    </source>
</evidence>
<name>A0ABR2WC92_9FUNG</name>
<dbReference type="InterPro" id="IPR002196">
    <property type="entry name" value="Glyco_hydro_24"/>
</dbReference>
<dbReference type="Proteomes" id="UP001479436">
    <property type="component" value="Unassembled WGS sequence"/>
</dbReference>
<feature type="signal peptide" evidence="4">
    <location>
        <begin position="1"/>
        <end position="29"/>
    </location>
</feature>
<accession>A0ABR2WC92</accession>
<sequence length="170" mass="18160">MQLTNSAISAKVLLLVLPSILSFASSVTAKSFPLNDGVNLRAGPGTNNGHINQAGLDLVKSFEGWFPNFYIDPVGEDLLRRDMVEFESCVNGLISASLTSNQFSALVSFSFNVGCGALRNSDMRRFINQGNNGAAAAEFGLLVRGGGKVLPGLVRRRKAERDLFCSGISC</sequence>
<keyword evidence="4" id="KW-0732">Signal</keyword>
<dbReference type="PANTHER" id="PTHR38107:SF3">
    <property type="entry name" value="LYSOZYME RRRD-RELATED"/>
    <property type="match status" value="1"/>
</dbReference>
<comment type="caution">
    <text evidence="5">The sequence shown here is derived from an EMBL/GenBank/DDBJ whole genome shotgun (WGS) entry which is preliminary data.</text>
</comment>
<protein>
    <recommendedName>
        <fullName evidence="7">Lysozyme</fullName>
    </recommendedName>
</protein>
<keyword evidence="6" id="KW-1185">Reference proteome</keyword>
<dbReference type="EMBL" id="JASJQH010005850">
    <property type="protein sequence ID" value="KAK9739465.1"/>
    <property type="molecule type" value="Genomic_DNA"/>
</dbReference>
<dbReference type="PANTHER" id="PTHR38107">
    <property type="match status" value="1"/>
</dbReference>
<dbReference type="SUPFAM" id="SSF53955">
    <property type="entry name" value="Lysozyme-like"/>
    <property type="match status" value="1"/>
</dbReference>